<evidence type="ECO:0000313" key="2">
    <source>
        <dbReference type="Proteomes" id="UP000259812"/>
    </source>
</evidence>
<dbReference type="GeneID" id="60320863"/>
<proteinExistence type="predicted"/>
<dbReference type="EMBL" id="MH632120">
    <property type="protein sequence ID" value="AXN53356.1"/>
    <property type="molecule type" value="Genomic_DNA"/>
</dbReference>
<accession>A0A346FCD1</accession>
<evidence type="ECO:0000313" key="1">
    <source>
        <dbReference type="EMBL" id="AXN53356.1"/>
    </source>
</evidence>
<dbReference type="Gene3D" id="1.10.10.60">
    <property type="entry name" value="Homeodomain-like"/>
    <property type="match status" value="1"/>
</dbReference>
<reference evidence="2" key="1">
    <citation type="submission" date="2018-07" db="EMBL/GenBank/DDBJ databases">
        <authorList>
            <person name="Quirk P.G."/>
            <person name="Krulwich T.A."/>
        </authorList>
    </citation>
    <scope>NUCLEOTIDE SEQUENCE [LARGE SCALE GENOMIC DNA]</scope>
</reference>
<keyword evidence="2" id="KW-1185">Reference proteome</keyword>
<protein>
    <submittedName>
        <fullName evidence="1">Helix-turn-helix DNA binding domain protein</fullName>
    </submittedName>
</protein>
<sequence>MTVETIRKANVEQMRRAAERREQMVELFGHGHSIDAIALKLDVAVETVRRGLRREGIEPPRRHVARPWTEADTAIAKPLLDDGASYFEVARTIGRDFYTVVRNMPGYPMCDKAETARRAALGRAMSRLERELRPPVG</sequence>
<organism evidence="1 2">
    <name type="scientific">Mycobacterium phage Thonko</name>
    <dbReference type="NCBI Taxonomy" id="2282910"/>
    <lineage>
        <taxon>Viruses</taxon>
        <taxon>Duplodnaviria</taxon>
        <taxon>Heunggongvirae</taxon>
        <taxon>Uroviricota</taxon>
        <taxon>Caudoviricetes</taxon>
        <taxon>Bclasvirinae</taxon>
        <taxon>Thonkovirus</taxon>
        <taxon>Thonkovirus thonko</taxon>
    </lineage>
</organism>
<gene>
    <name evidence="1" type="primary">86</name>
    <name evidence="1" type="ORF">PBI_THONKO_86</name>
</gene>
<dbReference type="KEGG" id="vg:60320863"/>
<name>A0A346FCD1_9CAUD</name>
<dbReference type="Proteomes" id="UP000259812">
    <property type="component" value="Genome"/>
</dbReference>
<dbReference type="RefSeq" id="YP_009949437.1">
    <property type="nucleotide sequence ID" value="NC_051580.1"/>
</dbReference>